<keyword evidence="1" id="KW-0472">Membrane</keyword>
<protein>
    <submittedName>
        <fullName evidence="3">DUF2489 domain-containing protein</fullName>
    </submittedName>
</protein>
<comment type="caution">
    <text evidence="3">The sequence shown here is derived from an EMBL/GenBank/DDBJ whole genome shotgun (WGS) entry which is preliminary data.</text>
</comment>
<dbReference type="InterPro" id="IPR019617">
    <property type="entry name" value="DUF2489"/>
</dbReference>
<proteinExistence type="predicted"/>
<dbReference type="Pfam" id="PF10675">
    <property type="entry name" value="DUF2489"/>
    <property type="match status" value="1"/>
</dbReference>
<organism evidence="3 4">
    <name type="scientific">Thiopseudomonas acetoxidans</name>
    <dbReference type="NCBI Taxonomy" id="3041622"/>
    <lineage>
        <taxon>Bacteria</taxon>
        <taxon>Pseudomonadati</taxon>
        <taxon>Pseudomonadota</taxon>
        <taxon>Gammaproteobacteria</taxon>
        <taxon>Pseudomonadales</taxon>
        <taxon>Pseudomonadaceae</taxon>
        <taxon>Thiopseudomonas</taxon>
    </lineage>
</organism>
<dbReference type="RefSeq" id="WP_289409404.1">
    <property type="nucleotide sequence ID" value="NZ_JAUCDY010000001.1"/>
</dbReference>
<reference evidence="3 4" key="1">
    <citation type="submission" date="2023-06" db="EMBL/GenBank/DDBJ databases">
        <title>Thiopseudomonas sp. CY1220 draft genome sequence.</title>
        <authorList>
            <person name="Zhao G."/>
            <person name="An M."/>
        </authorList>
    </citation>
    <scope>NUCLEOTIDE SEQUENCE [LARGE SCALE GENOMIC DNA]</scope>
    <source>
        <strain evidence="3 4">CY1220</strain>
    </source>
</reference>
<dbReference type="Proteomes" id="UP001241056">
    <property type="component" value="Unassembled WGS sequence"/>
</dbReference>
<sequence length="147" mass="17317">MSNQLILVIIIGTTICLALSWHALNLWRKLWHHQRLQAEQKQKNRGKQAADLRVLLGSLLDKQAPWVELCLRIKVVLEHYDYELSQQDCYQVFQLVYQACENIPTHQAWKELPKAERRAYEAEFVSLEEQHKEASLESARKLQKLLN</sequence>
<evidence type="ECO:0000313" key="4">
    <source>
        <dbReference type="Proteomes" id="UP001241056"/>
    </source>
</evidence>
<gene>
    <name evidence="3" type="ORF">QEZ41_00730</name>
</gene>
<accession>A0ABT7SKU6</accession>
<evidence type="ECO:0000256" key="1">
    <source>
        <dbReference type="SAM" id="Phobius"/>
    </source>
</evidence>
<feature type="transmembrane region" description="Helical" evidence="1">
    <location>
        <begin position="6"/>
        <end position="27"/>
    </location>
</feature>
<name>A0ABT7SKU6_9GAMM</name>
<keyword evidence="1" id="KW-1133">Transmembrane helix</keyword>
<feature type="domain" description="DUF2489" evidence="2">
    <location>
        <begin position="17"/>
        <end position="142"/>
    </location>
</feature>
<evidence type="ECO:0000313" key="3">
    <source>
        <dbReference type="EMBL" id="MDM7856809.1"/>
    </source>
</evidence>
<dbReference type="EMBL" id="JAUCDY010000001">
    <property type="protein sequence ID" value="MDM7856809.1"/>
    <property type="molecule type" value="Genomic_DNA"/>
</dbReference>
<keyword evidence="4" id="KW-1185">Reference proteome</keyword>
<keyword evidence="1" id="KW-0812">Transmembrane</keyword>
<evidence type="ECO:0000259" key="2">
    <source>
        <dbReference type="Pfam" id="PF10675"/>
    </source>
</evidence>